<sequence>MHAATPPPAEALRQVRHWVFDMDGTLTRAVHDFALIRRELQIPPQADILQHLAALPDAQRASKHAWLLEHERVLAQEATAANGAPALLRTLRAADCRLAVLTRNARELAQLTLEEIEVDDLFEEVAILGRDEAPPKPHPGGLLQLAEHWGVAPQALAMVGDHAYDLQCGRHAGATTVLLHPDNPWPALADLHFADCAALLAWWQDGVGPQPHSH</sequence>
<proteinExistence type="predicted"/>
<reference evidence="1 2" key="1">
    <citation type="submission" date="2023-01" db="EMBL/GenBank/DDBJ databases">
        <title>Xanthomonas hawaiianensis sp. nov. isolated from Araceae family in Hawaii.</title>
        <authorList>
            <person name="Chunag S.-C."/>
            <person name="Dobhal S."/>
            <person name="Alvarez A."/>
            <person name="Arif M."/>
        </authorList>
    </citation>
    <scope>NUCLEOTIDE SEQUENCE [LARGE SCALE GENOMIC DNA]</scope>
    <source>
        <strain evidence="1 2">A2111</strain>
    </source>
</reference>
<comment type="caution">
    <text evidence="1">The sequence shown here is derived from an EMBL/GenBank/DDBJ whole genome shotgun (WGS) entry which is preliminary data.</text>
</comment>
<dbReference type="NCBIfam" id="TIGR01549">
    <property type="entry name" value="HAD-SF-IA-v1"/>
    <property type="match status" value="1"/>
</dbReference>
<protein>
    <submittedName>
        <fullName evidence="1">HAD family hydrolase</fullName>
    </submittedName>
</protein>
<dbReference type="EMBL" id="JAQMHB010000001">
    <property type="protein sequence ID" value="MDS9992353.1"/>
    <property type="molecule type" value="Genomic_DNA"/>
</dbReference>
<dbReference type="PANTHER" id="PTHR43885:SF1">
    <property type="entry name" value="SUPERFAMILY HYDROLASE, PUTATIVE (AFU_ORTHOLOGUE AFUA_4G13290)-RELATED"/>
    <property type="match status" value="1"/>
</dbReference>
<dbReference type="Proteomes" id="UP001260534">
    <property type="component" value="Unassembled WGS sequence"/>
</dbReference>
<dbReference type="Pfam" id="PF00702">
    <property type="entry name" value="Hydrolase"/>
    <property type="match status" value="1"/>
</dbReference>
<dbReference type="InterPro" id="IPR006439">
    <property type="entry name" value="HAD-SF_hydro_IA"/>
</dbReference>
<dbReference type="GO" id="GO:0016787">
    <property type="term" value="F:hydrolase activity"/>
    <property type="evidence" value="ECO:0007669"/>
    <property type="project" value="UniProtKB-KW"/>
</dbReference>
<dbReference type="RefSeq" id="WP_209231459.1">
    <property type="nucleotide sequence ID" value="NZ_JAGHXG010000016.1"/>
</dbReference>
<dbReference type="Gene3D" id="3.40.50.1000">
    <property type="entry name" value="HAD superfamily/HAD-like"/>
    <property type="match status" value="1"/>
</dbReference>
<dbReference type="Gene3D" id="1.10.260.80">
    <property type="match status" value="1"/>
</dbReference>
<dbReference type="InterPro" id="IPR023214">
    <property type="entry name" value="HAD_sf"/>
</dbReference>
<dbReference type="SUPFAM" id="SSF56784">
    <property type="entry name" value="HAD-like"/>
    <property type="match status" value="1"/>
</dbReference>
<dbReference type="SFLD" id="SFLDG01129">
    <property type="entry name" value="C1.5:_HAD__Beta-PGM__Phosphata"/>
    <property type="match status" value="1"/>
</dbReference>
<dbReference type="InterPro" id="IPR036412">
    <property type="entry name" value="HAD-like_sf"/>
</dbReference>
<dbReference type="SFLD" id="SFLDS00003">
    <property type="entry name" value="Haloacid_Dehalogenase"/>
    <property type="match status" value="1"/>
</dbReference>
<name>A0ABU2I2I0_9XANT</name>
<dbReference type="CDD" id="cd01427">
    <property type="entry name" value="HAD_like"/>
    <property type="match status" value="1"/>
</dbReference>
<keyword evidence="1" id="KW-0378">Hydrolase</keyword>
<accession>A0ABU2I2I0</accession>
<dbReference type="NCBIfam" id="TIGR01509">
    <property type="entry name" value="HAD-SF-IA-v3"/>
    <property type="match status" value="1"/>
</dbReference>
<keyword evidence="2" id="KW-1185">Reference proteome</keyword>
<organism evidence="1 2">
    <name type="scientific">Xanthomonas hawaiiensis</name>
    <dbReference type="NCBI Taxonomy" id="3003247"/>
    <lineage>
        <taxon>Bacteria</taxon>
        <taxon>Pseudomonadati</taxon>
        <taxon>Pseudomonadota</taxon>
        <taxon>Gammaproteobacteria</taxon>
        <taxon>Lysobacterales</taxon>
        <taxon>Lysobacteraceae</taxon>
        <taxon>Xanthomonas</taxon>
    </lineage>
</organism>
<evidence type="ECO:0000313" key="2">
    <source>
        <dbReference type="Proteomes" id="UP001260534"/>
    </source>
</evidence>
<dbReference type="PANTHER" id="PTHR43885">
    <property type="entry name" value="HALOACID DEHALOGENASE-LIKE HYDROLASE"/>
    <property type="match status" value="1"/>
</dbReference>
<gene>
    <name evidence="1" type="ORF">PNQ69_06195</name>
</gene>
<evidence type="ECO:0000313" key="1">
    <source>
        <dbReference type="EMBL" id="MDS9992353.1"/>
    </source>
</evidence>